<name>A0A226HX74_9FLAO</name>
<reference evidence="1 2" key="1">
    <citation type="submission" date="2016-11" db="EMBL/GenBank/DDBJ databases">
        <title>Whole genomes of Flavobacteriaceae.</title>
        <authorList>
            <person name="Stine C."/>
            <person name="Li C."/>
            <person name="Tadesse D."/>
        </authorList>
    </citation>
    <scope>NUCLEOTIDE SEQUENCE [LARGE SCALE GENOMIC DNA]</scope>
    <source>
        <strain evidence="1 2">CCUG 59446</strain>
    </source>
</reference>
<proteinExistence type="predicted"/>
<dbReference type="AlphaFoldDB" id="A0A226HX74"/>
<protein>
    <submittedName>
        <fullName evidence="1">Uncharacterized protein</fullName>
    </submittedName>
</protein>
<gene>
    <name evidence="1" type="ORF">B0A75_13640</name>
</gene>
<organism evidence="1 2">
    <name type="scientific">Flavobacterium oncorhynchi</name>
    <dbReference type="NCBI Taxonomy" id="728056"/>
    <lineage>
        <taxon>Bacteria</taxon>
        <taxon>Pseudomonadati</taxon>
        <taxon>Bacteroidota</taxon>
        <taxon>Flavobacteriia</taxon>
        <taxon>Flavobacteriales</taxon>
        <taxon>Flavobacteriaceae</taxon>
        <taxon>Flavobacterium</taxon>
    </lineage>
</organism>
<evidence type="ECO:0000313" key="2">
    <source>
        <dbReference type="Proteomes" id="UP000198336"/>
    </source>
</evidence>
<accession>A0A226HX74</accession>
<sequence>MEILNKKAFQLNHERPSNKYHYFYIQARSINPTATTQHIIMLQLYFFFSGYNFSLVRQI</sequence>
<keyword evidence="2" id="KW-1185">Reference proteome</keyword>
<evidence type="ECO:0000313" key="1">
    <source>
        <dbReference type="EMBL" id="OXA98704.1"/>
    </source>
</evidence>
<comment type="caution">
    <text evidence="1">The sequence shown here is derived from an EMBL/GenBank/DDBJ whole genome shotgun (WGS) entry which is preliminary data.</text>
</comment>
<dbReference type="Proteomes" id="UP000198336">
    <property type="component" value="Unassembled WGS sequence"/>
</dbReference>
<dbReference type="EMBL" id="MUHA01000021">
    <property type="protein sequence ID" value="OXA98704.1"/>
    <property type="molecule type" value="Genomic_DNA"/>
</dbReference>